<proteinExistence type="predicted"/>
<evidence type="ECO:0000313" key="1">
    <source>
        <dbReference type="EMBL" id="MFD0851293.1"/>
    </source>
</evidence>
<keyword evidence="2" id="KW-1185">Reference proteome</keyword>
<feature type="non-terminal residue" evidence="1">
    <location>
        <position position="1"/>
    </location>
</feature>
<dbReference type="EMBL" id="JBHTIR010000334">
    <property type="protein sequence ID" value="MFD0851293.1"/>
    <property type="molecule type" value="Genomic_DNA"/>
</dbReference>
<evidence type="ECO:0008006" key="3">
    <source>
        <dbReference type="Google" id="ProtNLM"/>
    </source>
</evidence>
<gene>
    <name evidence="1" type="ORF">ACFQ07_03640</name>
</gene>
<reference evidence="2" key="1">
    <citation type="journal article" date="2019" name="Int. J. Syst. Evol. Microbiol.">
        <title>The Global Catalogue of Microorganisms (GCM) 10K type strain sequencing project: providing services to taxonomists for standard genome sequencing and annotation.</title>
        <authorList>
            <consortium name="The Broad Institute Genomics Platform"/>
            <consortium name="The Broad Institute Genome Sequencing Center for Infectious Disease"/>
            <person name="Wu L."/>
            <person name="Ma J."/>
        </authorList>
    </citation>
    <scope>NUCLEOTIDE SEQUENCE [LARGE SCALE GENOMIC DNA]</scope>
    <source>
        <strain evidence="2">JCM 31696</strain>
    </source>
</reference>
<accession>A0ABW3C9Z3</accession>
<dbReference type="Proteomes" id="UP001597083">
    <property type="component" value="Unassembled WGS sequence"/>
</dbReference>
<evidence type="ECO:0000313" key="2">
    <source>
        <dbReference type="Proteomes" id="UP001597083"/>
    </source>
</evidence>
<organism evidence="1 2">
    <name type="scientific">Actinomadura adrarensis</name>
    <dbReference type="NCBI Taxonomy" id="1819600"/>
    <lineage>
        <taxon>Bacteria</taxon>
        <taxon>Bacillati</taxon>
        <taxon>Actinomycetota</taxon>
        <taxon>Actinomycetes</taxon>
        <taxon>Streptosporangiales</taxon>
        <taxon>Thermomonosporaceae</taxon>
        <taxon>Actinomadura</taxon>
    </lineage>
</organism>
<protein>
    <recommendedName>
        <fullName evidence="3">Nuclear transport factor 2 family protein</fullName>
    </recommendedName>
</protein>
<comment type="caution">
    <text evidence="1">The sequence shown here is derived from an EMBL/GenBank/DDBJ whole genome shotgun (WGS) entry which is preliminary data.</text>
</comment>
<name>A0ABW3C9Z3_9ACTN</name>
<sequence>AARAAFWTQRFRSEPGLHDPRIDVDDATVNGRAAKVLTMIFRDDGGHVRGKQEMYYSGSEGEWKIVIDYRLDTFDEKIGQSTFRNAITTFRV</sequence>